<evidence type="ECO:0000313" key="3">
    <source>
        <dbReference type="Proteomes" id="UP000635278"/>
    </source>
</evidence>
<gene>
    <name evidence="2" type="ORF">GOB93_06360</name>
</gene>
<dbReference type="InterPro" id="IPR008979">
    <property type="entry name" value="Galactose-bd-like_sf"/>
</dbReference>
<organism evidence="2 3">
    <name type="scientific">Acetobacter musti</name>
    <dbReference type="NCBI Taxonomy" id="864732"/>
    <lineage>
        <taxon>Bacteria</taxon>
        <taxon>Pseudomonadati</taxon>
        <taxon>Pseudomonadota</taxon>
        <taxon>Alphaproteobacteria</taxon>
        <taxon>Acetobacterales</taxon>
        <taxon>Acetobacteraceae</taxon>
        <taxon>Acetobacter</taxon>
    </lineage>
</organism>
<comment type="caution">
    <text evidence="2">The sequence shown here is derived from an EMBL/GenBank/DDBJ whole genome shotgun (WGS) entry which is preliminary data.</text>
</comment>
<dbReference type="Pfam" id="PF04577">
    <property type="entry name" value="Glyco_transf_61"/>
    <property type="match status" value="1"/>
</dbReference>
<keyword evidence="3" id="KW-1185">Reference proteome</keyword>
<evidence type="ECO:0000259" key="1">
    <source>
        <dbReference type="PROSITE" id="PS50022"/>
    </source>
</evidence>
<accession>A0ABX0JND5</accession>
<dbReference type="EMBL" id="WOTB01000006">
    <property type="protein sequence ID" value="NHN84268.1"/>
    <property type="molecule type" value="Genomic_DNA"/>
</dbReference>
<dbReference type="InterPro" id="IPR049625">
    <property type="entry name" value="Glyco_transf_61_cat"/>
</dbReference>
<dbReference type="PANTHER" id="PTHR45713:SF6">
    <property type="entry name" value="F5_8 TYPE C DOMAIN-CONTAINING PROTEIN"/>
    <property type="match status" value="1"/>
</dbReference>
<reference evidence="2 3" key="1">
    <citation type="journal article" date="2020" name="Int. J. Syst. Evol. Microbiol.">
        <title>Novel acetic acid bacteria from cider fermentations: Acetobacter conturbans sp. nov. and Acetobacter fallax sp. nov.</title>
        <authorList>
            <person name="Sombolestani A.S."/>
            <person name="Cleenwerck I."/>
            <person name="Cnockaert M."/>
            <person name="Borremans W."/>
            <person name="Wieme A.D."/>
            <person name="De Vuyst L."/>
            <person name="Vandamme P."/>
        </authorList>
    </citation>
    <scope>NUCLEOTIDE SEQUENCE [LARGE SCALE GENOMIC DNA]</scope>
    <source>
        <strain evidence="2 3">LMG 30640</strain>
    </source>
</reference>
<dbReference type="Pfam" id="PF00754">
    <property type="entry name" value="F5_F8_type_C"/>
    <property type="match status" value="1"/>
</dbReference>
<feature type="domain" description="F5/8 type C" evidence="1">
    <location>
        <begin position="332"/>
        <end position="497"/>
    </location>
</feature>
<proteinExistence type="predicted"/>
<dbReference type="InterPro" id="IPR051941">
    <property type="entry name" value="BG_Antigen-Binding_Lectin"/>
</dbReference>
<dbReference type="PANTHER" id="PTHR45713">
    <property type="entry name" value="FTP DOMAIN-CONTAINING PROTEIN"/>
    <property type="match status" value="1"/>
</dbReference>
<name>A0ABX0JND5_9PROT</name>
<dbReference type="PROSITE" id="PS50022">
    <property type="entry name" value="FA58C_3"/>
    <property type="match status" value="1"/>
</dbReference>
<dbReference type="Gene3D" id="2.60.120.260">
    <property type="entry name" value="Galactose-binding domain-like"/>
    <property type="match status" value="1"/>
</dbReference>
<dbReference type="SUPFAM" id="SSF49785">
    <property type="entry name" value="Galactose-binding domain-like"/>
    <property type="match status" value="1"/>
</dbReference>
<evidence type="ECO:0000313" key="2">
    <source>
        <dbReference type="EMBL" id="NHN84268.1"/>
    </source>
</evidence>
<dbReference type="InterPro" id="IPR000421">
    <property type="entry name" value="FA58C"/>
</dbReference>
<protein>
    <submittedName>
        <fullName evidence="2">DUF563 domain-containing protein</fullName>
    </submittedName>
</protein>
<dbReference type="Proteomes" id="UP000635278">
    <property type="component" value="Unassembled WGS sequence"/>
</dbReference>
<sequence>MALRKTTRLYGYAVPTGSDLSFALYRNVLMQQNALYKENGQIISDSAFFRGADGYRLLGSDVTATVNVSRVRRVEEMCFWLGEIFGHFGHFLLSSLSRIWALDRVPASVRIAYYGPPAEDLFQQEFIAKIFGRLGLTPDRLIRVDAPCVFSSIYIAERALNENYSVSERYNQSVRSIYPFSDEASESFVYITKHLVRRGVFSVENEDALCEFLEKNGVKCVAPEQFQFEEQLQFWATHGKFIGFSSSSFHLCNFFDGRDIILINRDCYASSNQLLLDAYGSNRVLHLFSDDLEQTGRTDSFSLVCRIRDVEAFGRSILSCIGKFESGALSPTVIPDMGRTVSPLIFRDEGFGVNLSRTGQASQSSVYPHDEGRTRTAEGAVSGYLTGIYQCHTAEEDNPWWQTDFGGLCDINEVRIYNRIDHPAVAARCSAISITVSDDGVRFSEVHRHDFGGVPPGGADGTPYRWVASVPVCGRFVRITILSRTYLHFDQVEVFGLPHEAV</sequence>